<dbReference type="AlphaFoldDB" id="A0A9P6B875"/>
<feature type="compositionally biased region" description="Basic and acidic residues" evidence="1">
    <location>
        <begin position="103"/>
        <end position="113"/>
    </location>
</feature>
<comment type="caution">
    <text evidence="2">The sequence shown here is derived from an EMBL/GenBank/DDBJ whole genome shotgun (WGS) entry which is preliminary data.</text>
</comment>
<organism evidence="2 3">
    <name type="scientific">Hydnum rufescens UP504</name>
    <dbReference type="NCBI Taxonomy" id="1448309"/>
    <lineage>
        <taxon>Eukaryota</taxon>
        <taxon>Fungi</taxon>
        <taxon>Dikarya</taxon>
        <taxon>Basidiomycota</taxon>
        <taxon>Agaricomycotina</taxon>
        <taxon>Agaricomycetes</taxon>
        <taxon>Cantharellales</taxon>
        <taxon>Hydnaceae</taxon>
        <taxon>Hydnum</taxon>
    </lineage>
</organism>
<keyword evidence="3" id="KW-1185">Reference proteome</keyword>
<evidence type="ECO:0000313" key="3">
    <source>
        <dbReference type="Proteomes" id="UP000886523"/>
    </source>
</evidence>
<proteinExistence type="predicted"/>
<feature type="region of interest" description="Disordered" evidence="1">
    <location>
        <begin position="60"/>
        <end position="145"/>
    </location>
</feature>
<reference evidence="2" key="1">
    <citation type="journal article" date="2020" name="Nat. Commun.">
        <title>Large-scale genome sequencing of mycorrhizal fungi provides insights into the early evolution of symbiotic traits.</title>
        <authorList>
            <person name="Miyauchi S."/>
            <person name="Kiss E."/>
            <person name="Kuo A."/>
            <person name="Drula E."/>
            <person name="Kohler A."/>
            <person name="Sanchez-Garcia M."/>
            <person name="Morin E."/>
            <person name="Andreopoulos B."/>
            <person name="Barry K.W."/>
            <person name="Bonito G."/>
            <person name="Buee M."/>
            <person name="Carver A."/>
            <person name="Chen C."/>
            <person name="Cichocki N."/>
            <person name="Clum A."/>
            <person name="Culley D."/>
            <person name="Crous P.W."/>
            <person name="Fauchery L."/>
            <person name="Girlanda M."/>
            <person name="Hayes R.D."/>
            <person name="Keri Z."/>
            <person name="LaButti K."/>
            <person name="Lipzen A."/>
            <person name="Lombard V."/>
            <person name="Magnuson J."/>
            <person name="Maillard F."/>
            <person name="Murat C."/>
            <person name="Nolan M."/>
            <person name="Ohm R.A."/>
            <person name="Pangilinan J."/>
            <person name="Pereira M.F."/>
            <person name="Perotto S."/>
            <person name="Peter M."/>
            <person name="Pfister S."/>
            <person name="Riley R."/>
            <person name="Sitrit Y."/>
            <person name="Stielow J.B."/>
            <person name="Szollosi G."/>
            <person name="Zifcakova L."/>
            <person name="Stursova M."/>
            <person name="Spatafora J.W."/>
            <person name="Tedersoo L."/>
            <person name="Vaario L.M."/>
            <person name="Yamada A."/>
            <person name="Yan M."/>
            <person name="Wang P."/>
            <person name="Xu J."/>
            <person name="Bruns T."/>
            <person name="Baldrian P."/>
            <person name="Vilgalys R."/>
            <person name="Dunand C."/>
            <person name="Henrissat B."/>
            <person name="Grigoriev I.V."/>
            <person name="Hibbett D."/>
            <person name="Nagy L.G."/>
            <person name="Martin F.M."/>
        </authorList>
    </citation>
    <scope>NUCLEOTIDE SEQUENCE</scope>
    <source>
        <strain evidence="2">UP504</strain>
    </source>
</reference>
<evidence type="ECO:0000256" key="1">
    <source>
        <dbReference type="SAM" id="MobiDB-lite"/>
    </source>
</evidence>
<accession>A0A9P6B875</accession>
<gene>
    <name evidence="2" type="ORF">BS47DRAFT_1157451</name>
</gene>
<name>A0A9P6B875_9AGAM</name>
<sequence length="145" mass="15757">MMTRQPNLYHLDTFKPLTLTGLLQLFLFLNLAASKIQPYYEALSAIQSQVVIDALSQGGLWHAHKPEPGDQPDDEDNEMDDDPDEGDPGGPSRPRGPGGPSGRGRDTRGDPGGHRSRGGRGGANRGKQPFLRIVNFAATMQLPKK</sequence>
<evidence type="ECO:0000313" key="2">
    <source>
        <dbReference type="EMBL" id="KAF9519574.1"/>
    </source>
</evidence>
<protein>
    <submittedName>
        <fullName evidence="2">Uncharacterized protein</fullName>
    </submittedName>
</protein>
<dbReference type="EMBL" id="MU128917">
    <property type="protein sequence ID" value="KAF9519574.1"/>
    <property type="molecule type" value="Genomic_DNA"/>
</dbReference>
<dbReference type="Proteomes" id="UP000886523">
    <property type="component" value="Unassembled WGS sequence"/>
</dbReference>
<feature type="compositionally biased region" description="Acidic residues" evidence="1">
    <location>
        <begin position="70"/>
        <end position="87"/>
    </location>
</feature>